<dbReference type="GO" id="GO:0008270">
    <property type="term" value="F:zinc ion binding"/>
    <property type="evidence" value="ECO:0007669"/>
    <property type="project" value="InterPro"/>
</dbReference>
<accession>A0A7K1V070</accession>
<dbReference type="Proteomes" id="UP000466794">
    <property type="component" value="Unassembled WGS sequence"/>
</dbReference>
<dbReference type="InterPro" id="IPR002364">
    <property type="entry name" value="Quin_OxRdtase/zeta-crystal_CS"/>
</dbReference>
<dbReference type="Gene3D" id="3.90.180.10">
    <property type="entry name" value="Medium-chain alcohol dehydrogenases, catalytic domain"/>
    <property type="match status" value="1"/>
</dbReference>
<gene>
    <name evidence="3" type="ORF">GPX89_22360</name>
</gene>
<dbReference type="AlphaFoldDB" id="A0A7K1V070"/>
<dbReference type="InterPro" id="IPR011032">
    <property type="entry name" value="GroES-like_sf"/>
</dbReference>
<dbReference type="SMART" id="SM00829">
    <property type="entry name" value="PKS_ER"/>
    <property type="match status" value="1"/>
</dbReference>
<dbReference type="Gene3D" id="3.40.50.720">
    <property type="entry name" value="NAD(P)-binding Rossmann-like Domain"/>
    <property type="match status" value="1"/>
</dbReference>
<feature type="domain" description="Enoyl reductase (ER)" evidence="2">
    <location>
        <begin position="10"/>
        <end position="295"/>
    </location>
</feature>
<dbReference type="InterPro" id="IPR020843">
    <property type="entry name" value="ER"/>
</dbReference>
<comment type="caution">
    <text evidence="3">The sequence shown here is derived from an EMBL/GenBank/DDBJ whole genome shotgun (WGS) entry which is preliminary data.</text>
</comment>
<dbReference type="SUPFAM" id="SSF50129">
    <property type="entry name" value="GroES-like"/>
    <property type="match status" value="1"/>
</dbReference>
<keyword evidence="4" id="KW-1185">Reference proteome</keyword>
<dbReference type="Pfam" id="PF08240">
    <property type="entry name" value="ADH_N"/>
    <property type="match status" value="1"/>
</dbReference>
<dbReference type="InterPro" id="IPR013154">
    <property type="entry name" value="ADH-like_N"/>
</dbReference>
<dbReference type="PANTHER" id="PTHR11695:SF294">
    <property type="entry name" value="RETICULON-4-INTERACTING PROTEIN 1, MITOCHONDRIAL"/>
    <property type="match status" value="1"/>
</dbReference>
<reference evidence="3 4" key="1">
    <citation type="submission" date="2019-12" db="EMBL/GenBank/DDBJ databases">
        <title>Nocardia sp. nov. ET3-3 isolated from soil.</title>
        <authorList>
            <person name="Kanchanasin P."/>
            <person name="Tanasupawat S."/>
            <person name="Yuki M."/>
            <person name="Kudo T."/>
        </authorList>
    </citation>
    <scope>NUCLEOTIDE SEQUENCE [LARGE SCALE GENOMIC DNA]</scope>
    <source>
        <strain evidence="3 4">ET3-3</strain>
    </source>
</reference>
<dbReference type="RefSeq" id="WP_157389546.1">
    <property type="nucleotide sequence ID" value="NZ_WRPP01000004.1"/>
</dbReference>
<protein>
    <submittedName>
        <fullName evidence="3">Zinc-binding dehydrogenase</fullName>
    </submittedName>
</protein>
<dbReference type="EMBL" id="WRPP01000004">
    <property type="protein sequence ID" value="MVU79975.1"/>
    <property type="molecule type" value="Genomic_DNA"/>
</dbReference>
<proteinExistence type="predicted"/>
<dbReference type="PROSITE" id="PS01162">
    <property type="entry name" value="QOR_ZETA_CRYSTAL"/>
    <property type="match status" value="1"/>
</dbReference>
<evidence type="ECO:0000313" key="3">
    <source>
        <dbReference type="EMBL" id="MVU79975.1"/>
    </source>
</evidence>
<dbReference type="Pfam" id="PF13602">
    <property type="entry name" value="ADH_zinc_N_2"/>
    <property type="match status" value="1"/>
</dbReference>
<evidence type="ECO:0000256" key="1">
    <source>
        <dbReference type="ARBA" id="ARBA00023002"/>
    </source>
</evidence>
<evidence type="ECO:0000259" key="2">
    <source>
        <dbReference type="SMART" id="SM00829"/>
    </source>
</evidence>
<name>A0A7K1V070_9NOCA</name>
<dbReference type="CDD" id="cd05289">
    <property type="entry name" value="MDR_like_2"/>
    <property type="match status" value="1"/>
</dbReference>
<dbReference type="GO" id="GO:0016491">
    <property type="term" value="F:oxidoreductase activity"/>
    <property type="evidence" value="ECO:0007669"/>
    <property type="project" value="UniProtKB-KW"/>
</dbReference>
<organism evidence="3 4">
    <name type="scientific">Nocardia terrae</name>
    <dbReference type="NCBI Taxonomy" id="2675851"/>
    <lineage>
        <taxon>Bacteria</taxon>
        <taxon>Bacillati</taxon>
        <taxon>Actinomycetota</taxon>
        <taxon>Actinomycetes</taxon>
        <taxon>Mycobacteriales</taxon>
        <taxon>Nocardiaceae</taxon>
        <taxon>Nocardia</taxon>
    </lineage>
</organism>
<dbReference type="SUPFAM" id="SSF51735">
    <property type="entry name" value="NAD(P)-binding Rossmann-fold domains"/>
    <property type="match status" value="1"/>
</dbReference>
<dbReference type="InterPro" id="IPR036291">
    <property type="entry name" value="NAD(P)-bd_dom_sf"/>
</dbReference>
<evidence type="ECO:0000313" key="4">
    <source>
        <dbReference type="Proteomes" id="UP000466794"/>
    </source>
</evidence>
<sequence>MKTITQRTLGGPDVLETVEADIPRPGPGEVLIRVAATSINAADWKLRSGVVTKLGPPPFTLGFDLSGTVVETGAEVTEFRPGDEVFGNVVSRSGAYAEYVVAPVEFLTRKPEQFGHAQAAALPTAALTAWQALTDIHAGQRVLVHAAAGGVGHLAVQIAKARGAYVIGTARGANHEFLRGLGADELIDYTTTDFTTATGDIDLAFDLVGDDYSERSLRVLGPQGRVVDAQGEEPLSDPRYHRHYFQPSGTDLSEIAELVVTGRLRGEISRVMSLADIAEAHKLSESGRVRGKIVLTPWTD</sequence>
<dbReference type="InterPro" id="IPR050700">
    <property type="entry name" value="YIM1/Zinc_Alcohol_DH_Fams"/>
</dbReference>
<dbReference type="PANTHER" id="PTHR11695">
    <property type="entry name" value="ALCOHOL DEHYDROGENASE RELATED"/>
    <property type="match status" value="1"/>
</dbReference>
<keyword evidence="1" id="KW-0560">Oxidoreductase</keyword>